<dbReference type="InterPro" id="IPR011990">
    <property type="entry name" value="TPR-like_helical_dom_sf"/>
</dbReference>
<proteinExistence type="inferred from homology"/>
<dbReference type="Gene3D" id="1.25.40.10">
    <property type="entry name" value="Tetratricopeptide repeat domain"/>
    <property type="match status" value="2"/>
</dbReference>
<protein>
    <submittedName>
        <fullName evidence="13">CHAT domain-containing protein</fullName>
    </submittedName>
</protein>
<reference evidence="13" key="1">
    <citation type="submission" date="2023-06" db="EMBL/GenBank/DDBJ databases">
        <authorList>
            <person name="Jiang Y."/>
            <person name="Liu Q."/>
        </authorList>
    </citation>
    <scope>NUCLEOTIDE SEQUENCE</scope>
    <source>
        <strain evidence="13">CGMCC 1.12090</strain>
    </source>
</reference>
<dbReference type="PANTHER" id="PTHR45783:SF3">
    <property type="entry name" value="KINESIN LIGHT CHAIN"/>
    <property type="match status" value="1"/>
</dbReference>
<keyword evidence="5" id="KW-0677">Repeat</keyword>
<feature type="signal peptide" evidence="11">
    <location>
        <begin position="1"/>
        <end position="24"/>
    </location>
</feature>
<evidence type="ECO:0000256" key="5">
    <source>
        <dbReference type="ARBA" id="ARBA00022737"/>
    </source>
</evidence>
<dbReference type="RefSeq" id="WP_301812910.1">
    <property type="nucleotide sequence ID" value="NZ_JAUJZH010000018.1"/>
</dbReference>
<feature type="repeat" description="TPR" evidence="10">
    <location>
        <begin position="75"/>
        <end position="108"/>
    </location>
</feature>
<dbReference type="PROSITE" id="PS50005">
    <property type="entry name" value="TPR"/>
    <property type="match status" value="1"/>
</dbReference>
<gene>
    <name evidence="13" type="ORF">Q2T77_23210</name>
</gene>
<evidence type="ECO:0000256" key="10">
    <source>
        <dbReference type="PROSITE-ProRule" id="PRU00339"/>
    </source>
</evidence>
<dbReference type="EMBL" id="JAUKVY010000018">
    <property type="protein sequence ID" value="MDO1535209.1"/>
    <property type="molecule type" value="Genomic_DNA"/>
</dbReference>
<keyword evidence="3" id="KW-0963">Cytoplasm</keyword>
<keyword evidence="4" id="KW-0493">Microtubule</keyword>
<comment type="subcellular location">
    <subcellularLocation>
        <location evidence="1">Cytoplasm</location>
        <location evidence="1">Cytoskeleton</location>
    </subcellularLocation>
</comment>
<evidence type="ECO:0000256" key="3">
    <source>
        <dbReference type="ARBA" id="ARBA00022490"/>
    </source>
</evidence>
<evidence type="ECO:0000256" key="8">
    <source>
        <dbReference type="ARBA" id="ARBA00023175"/>
    </source>
</evidence>
<evidence type="ECO:0000256" key="11">
    <source>
        <dbReference type="SAM" id="SignalP"/>
    </source>
</evidence>
<feature type="chain" id="PRO_5045527240" evidence="11">
    <location>
        <begin position="25"/>
        <end position="821"/>
    </location>
</feature>
<feature type="domain" description="CHAT" evidence="12">
    <location>
        <begin position="534"/>
        <end position="820"/>
    </location>
</feature>
<evidence type="ECO:0000313" key="14">
    <source>
        <dbReference type="Proteomes" id="UP001169027"/>
    </source>
</evidence>
<evidence type="ECO:0000256" key="7">
    <source>
        <dbReference type="ARBA" id="ARBA00023054"/>
    </source>
</evidence>
<keyword evidence="9" id="KW-0206">Cytoskeleton</keyword>
<dbReference type="Pfam" id="PF13424">
    <property type="entry name" value="TPR_12"/>
    <property type="match status" value="3"/>
</dbReference>
<dbReference type="InterPro" id="IPR019734">
    <property type="entry name" value="TPR_rpt"/>
</dbReference>
<evidence type="ECO:0000259" key="12">
    <source>
        <dbReference type="Pfam" id="PF12770"/>
    </source>
</evidence>
<dbReference type="Pfam" id="PF12770">
    <property type="entry name" value="CHAT"/>
    <property type="match status" value="1"/>
</dbReference>
<evidence type="ECO:0000256" key="2">
    <source>
        <dbReference type="ARBA" id="ARBA00009622"/>
    </source>
</evidence>
<comment type="caution">
    <text evidence="13">The sequence shown here is derived from an EMBL/GenBank/DDBJ whole genome shotgun (WGS) entry which is preliminary data.</text>
</comment>
<dbReference type="Proteomes" id="UP001169027">
    <property type="component" value="Unassembled WGS sequence"/>
</dbReference>
<evidence type="ECO:0000256" key="1">
    <source>
        <dbReference type="ARBA" id="ARBA00004245"/>
    </source>
</evidence>
<keyword evidence="6 10" id="KW-0802">TPR repeat</keyword>
<keyword evidence="7" id="KW-0175">Coiled coil</keyword>
<dbReference type="SUPFAM" id="SSF48452">
    <property type="entry name" value="TPR-like"/>
    <property type="match status" value="2"/>
</dbReference>
<sequence>MKHPLVTQFALAAIVAAAAASAGAQGPQEVQAIYAINRQAVVLLDQGRYDEAVAAAKSAVAQAETRLGKDHPGLAAALSNLGLAYLDGGQYDQAEAPLRRAVDIGRNGWGVGPADMGALLNNLGLFYARVNRLDDAERLYKQALGLGDGIGTPQLFVATWLNNLANLYIREGRFQDAWSLAEKSMVLLPDRSSRDPAIAETFSLMASLKAREGAYGDAQRLLEWALDIRLRVFGDSHPVTATSLHGLGVVLEARGEHRKAEDLMLRALAIRERLPADHPDLGRSLIDLGALCHAAGKPACAQAFFDRAFANLRARLAQYFGFMSEDERLGLLEDTDRFFSACFEFVLAYAGPQPELAGGMYDAVLARKGMVAVSVRALLARIEREGDPQAIALTVRLRERRTLLANLRRRGTTGDAVDRLAREGADLERQLARRSAAFAAQEERVARPARWRDVRAALKAQEAAVEYIAFEPPRGNDRAARRRFAALVLTPGDRPPRLVALGDAASLAAPMRDYRRRAGLARDPPPAGERSFRDAFWTPLEPALADAKRIHLAPDDILNQVAWATVGDGGGLLAERLDLRLLSSTRDLLAAPAPVSANGAVLVGNVDFGSASGKPAFAPLPGTREEIAALSRLLTDAGWQVKSVEGKAATESYLKGVRHPRVLHVASHGFFERQGARPGTPEDPMLRSGLVLAGANEGASGANDDGVLTALEASMLDLRGTELVVLSACETGLGRVLQSEGVFGLRRAFELAGAQSVMMSLWKVPDEETRVLMTLFYRKWLSGMDKHLALRDAQLELRQMVIRDRGRDRPQAWGAFVLVGP</sequence>
<dbReference type="InterPro" id="IPR024983">
    <property type="entry name" value="CHAT_dom"/>
</dbReference>
<keyword evidence="11" id="KW-0732">Signal</keyword>
<evidence type="ECO:0000256" key="6">
    <source>
        <dbReference type="ARBA" id="ARBA00022803"/>
    </source>
</evidence>
<dbReference type="InterPro" id="IPR002151">
    <property type="entry name" value="Kinesin_light"/>
</dbReference>
<dbReference type="SMART" id="SM00028">
    <property type="entry name" value="TPR"/>
    <property type="match status" value="6"/>
</dbReference>
<accession>A0ABT8S8I8</accession>
<evidence type="ECO:0000256" key="4">
    <source>
        <dbReference type="ARBA" id="ARBA00022701"/>
    </source>
</evidence>
<name>A0ABT8S8I8_9BURK</name>
<evidence type="ECO:0000256" key="9">
    <source>
        <dbReference type="ARBA" id="ARBA00023212"/>
    </source>
</evidence>
<comment type="similarity">
    <text evidence="2">Belongs to the kinesin light chain family.</text>
</comment>
<keyword evidence="8" id="KW-0505">Motor protein</keyword>
<evidence type="ECO:0000313" key="13">
    <source>
        <dbReference type="EMBL" id="MDO1535209.1"/>
    </source>
</evidence>
<organism evidence="13 14">
    <name type="scientific">Variovorax ginsengisoli</name>
    <dbReference type="NCBI Taxonomy" id="363844"/>
    <lineage>
        <taxon>Bacteria</taxon>
        <taxon>Pseudomonadati</taxon>
        <taxon>Pseudomonadota</taxon>
        <taxon>Betaproteobacteria</taxon>
        <taxon>Burkholderiales</taxon>
        <taxon>Comamonadaceae</taxon>
        <taxon>Variovorax</taxon>
    </lineage>
</organism>
<keyword evidence="14" id="KW-1185">Reference proteome</keyword>
<dbReference type="PANTHER" id="PTHR45783">
    <property type="entry name" value="KINESIN LIGHT CHAIN"/>
    <property type="match status" value="1"/>
</dbReference>